<proteinExistence type="predicted"/>
<protein>
    <recommendedName>
        <fullName evidence="4">Apple domain-containing protein</fullName>
    </recommendedName>
</protein>
<reference evidence="2 3" key="1">
    <citation type="journal article" date="2018" name="Nat. Ecol. Evol.">
        <title>Pezizomycetes genomes reveal the molecular basis of ectomycorrhizal truffle lifestyle.</title>
        <authorList>
            <person name="Murat C."/>
            <person name="Payen T."/>
            <person name="Noel B."/>
            <person name="Kuo A."/>
            <person name="Morin E."/>
            <person name="Chen J."/>
            <person name="Kohler A."/>
            <person name="Krizsan K."/>
            <person name="Balestrini R."/>
            <person name="Da Silva C."/>
            <person name="Montanini B."/>
            <person name="Hainaut M."/>
            <person name="Levati E."/>
            <person name="Barry K.W."/>
            <person name="Belfiori B."/>
            <person name="Cichocki N."/>
            <person name="Clum A."/>
            <person name="Dockter R.B."/>
            <person name="Fauchery L."/>
            <person name="Guy J."/>
            <person name="Iotti M."/>
            <person name="Le Tacon F."/>
            <person name="Lindquist E.A."/>
            <person name="Lipzen A."/>
            <person name="Malagnac F."/>
            <person name="Mello A."/>
            <person name="Molinier V."/>
            <person name="Miyauchi S."/>
            <person name="Poulain J."/>
            <person name="Riccioni C."/>
            <person name="Rubini A."/>
            <person name="Sitrit Y."/>
            <person name="Splivallo R."/>
            <person name="Traeger S."/>
            <person name="Wang M."/>
            <person name="Zifcakova L."/>
            <person name="Wipf D."/>
            <person name="Zambonelli A."/>
            <person name="Paolocci F."/>
            <person name="Nowrousian M."/>
            <person name="Ottonello S."/>
            <person name="Baldrian P."/>
            <person name="Spatafora J.W."/>
            <person name="Henrissat B."/>
            <person name="Nagy L.G."/>
            <person name="Aury J.M."/>
            <person name="Wincker P."/>
            <person name="Grigoriev I.V."/>
            <person name="Bonfante P."/>
            <person name="Martin F.M."/>
        </authorList>
    </citation>
    <scope>NUCLEOTIDE SEQUENCE [LARGE SCALE GENOMIC DNA]</scope>
    <source>
        <strain evidence="2 3">RN42</strain>
    </source>
</reference>
<feature type="signal peptide" evidence="1">
    <location>
        <begin position="1"/>
        <end position="20"/>
    </location>
</feature>
<evidence type="ECO:0008006" key="4">
    <source>
        <dbReference type="Google" id="ProtNLM"/>
    </source>
</evidence>
<keyword evidence="3" id="KW-1185">Reference proteome</keyword>
<keyword evidence="1" id="KW-0732">Signal</keyword>
<dbReference type="Proteomes" id="UP000275078">
    <property type="component" value="Unassembled WGS sequence"/>
</dbReference>
<sequence length="367" mass="39657">MRASFTIILLTVLLNGSVLASPVAAPIPEPTVTPPQPVSPDPKCTKLPSKNVQEVIRKLGKSGVSACQFLLFGKSDGYLVTTTTSSQTVATRAGGITTKEVPITKIVTKKTTIPTTSTVYTATVTITASGSPEPEPSTDGKESTITYVKRQANSNWKLSVPASLFHHAYDELVFACKCIGVAKPVAKTQTRTSVSTSISYSKSTIPIYKVVEVSTSFSTFYSTRYFSTATTTTVPPAIVTPEVECNAASFHMPYFQNAQQARELNLPASSFCYCSERCFSTRNCVGGYFTAPAFCKIYVDEGTGTAWEVIDHDHPRCDFSAMNFNLGPLVPHSELPSPDVEPVGGWDNNIRAYFLGPCGNPRGEQKR</sequence>
<accession>A0A3N4I8X0</accession>
<dbReference type="EMBL" id="ML119671">
    <property type="protein sequence ID" value="RPA82519.1"/>
    <property type="molecule type" value="Genomic_DNA"/>
</dbReference>
<feature type="chain" id="PRO_5018001242" description="Apple domain-containing protein" evidence="1">
    <location>
        <begin position="21"/>
        <end position="367"/>
    </location>
</feature>
<evidence type="ECO:0000313" key="3">
    <source>
        <dbReference type="Proteomes" id="UP000275078"/>
    </source>
</evidence>
<organism evidence="2 3">
    <name type="scientific">Ascobolus immersus RN42</name>
    <dbReference type="NCBI Taxonomy" id="1160509"/>
    <lineage>
        <taxon>Eukaryota</taxon>
        <taxon>Fungi</taxon>
        <taxon>Dikarya</taxon>
        <taxon>Ascomycota</taxon>
        <taxon>Pezizomycotina</taxon>
        <taxon>Pezizomycetes</taxon>
        <taxon>Pezizales</taxon>
        <taxon>Ascobolaceae</taxon>
        <taxon>Ascobolus</taxon>
    </lineage>
</organism>
<name>A0A3N4I8X0_ASCIM</name>
<gene>
    <name evidence="2" type="ORF">BJ508DRAFT_305655</name>
</gene>
<evidence type="ECO:0000313" key="2">
    <source>
        <dbReference type="EMBL" id="RPA82519.1"/>
    </source>
</evidence>
<dbReference type="AlphaFoldDB" id="A0A3N4I8X0"/>
<evidence type="ECO:0000256" key="1">
    <source>
        <dbReference type="SAM" id="SignalP"/>
    </source>
</evidence>